<dbReference type="GO" id="GO:0097367">
    <property type="term" value="F:carbohydrate derivative binding"/>
    <property type="evidence" value="ECO:0007669"/>
    <property type="project" value="InterPro"/>
</dbReference>
<dbReference type="InterPro" id="IPR040190">
    <property type="entry name" value="MURQ/GCKR"/>
</dbReference>
<dbReference type="PANTHER" id="PTHR10088:SF4">
    <property type="entry name" value="GLUCOKINASE REGULATORY PROTEIN"/>
    <property type="match status" value="1"/>
</dbReference>
<dbReference type="EMBL" id="CASHTH010002784">
    <property type="protein sequence ID" value="CAI8035257.1"/>
    <property type="molecule type" value="Genomic_DNA"/>
</dbReference>
<dbReference type="Gene3D" id="1.10.8.1080">
    <property type="match status" value="1"/>
</dbReference>
<dbReference type="GO" id="GO:0016803">
    <property type="term" value="F:ether hydrolase activity"/>
    <property type="evidence" value="ECO:0007669"/>
    <property type="project" value="TreeGrafter"/>
</dbReference>
<dbReference type="InterPro" id="IPR005488">
    <property type="entry name" value="Etherase_MurQ"/>
</dbReference>
<dbReference type="SUPFAM" id="SSF53697">
    <property type="entry name" value="SIS domain"/>
    <property type="match status" value="1"/>
</dbReference>
<reference evidence="4" key="1">
    <citation type="submission" date="2023-03" db="EMBL/GenBank/DDBJ databases">
        <authorList>
            <person name="Steffen K."/>
            <person name="Cardenas P."/>
        </authorList>
    </citation>
    <scope>NUCLEOTIDE SEQUENCE</scope>
</reference>
<organism evidence="4 5">
    <name type="scientific">Geodia barretti</name>
    <name type="common">Barrett's horny sponge</name>
    <dbReference type="NCBI Taxonomy" id="519541"/>
    <lineage>
        <taxon>Eukaryota</taxon>
        <taxon>Metazoa</taxon>
        <taxon>Porifera</taxon>
        <taxon>Demospongiae</taxon>
        <taxon>Heteroscleromorpha</taxon>
        <taxon>Tetractinellida</taxon>
        <taxon>Astrophorina</taxon>
        <taxon>Geodiidae</taxon>
        <taxon>Geodia</taxon>
    </lineage>
</organism>
<dbReference type="AlphaFoldDB" id="A0AA35STX5"/>
<comment type="caution">
    <text evidence="4">The sequence shown here is derived from an EMBL/GenBank/DDBJ whole genome shotgun (WGS) entry which is preliminary data.</text>
</comment>
<dbReference type="PROSITE" id="PS51464">
    <property type="entry name" value="SIS"/>
    <property type="match status" value="1"/>
</dbReference>
<dbReference type="NCBIfam" id="NF003915">
    <property type="entry name" value="PRK05441.1"/>
    <property type="match status" value="1"/>
</dbReference>
<keyword evidence="1" id="KW-0456">Lyase</keyword>
<feature type="non-terminal residue" evidence="4">
    <location>
        <position position="1"/>
    </location>
</feature>
<dbReference type="InterPro" id="IPR046348">
    <property type="entry name" value="SIS_dom_sf"/>
</dbReference>
<dbReference type="GO" id="GO:0009254">
    <property type="term" value="P:peptidoglycan turnover"/>
    <property type="evidence" value="ECO:0007669"/>
    <property type="project" value="TreeGrafter"/>
</dbReference>
<dbReference type="FunFam" id="1.10.8.1080:FF:000001">
    <property type="entry name" value="N-acetylmuramic acid 6-phosphate etherase"/>
    <property type="match status" value="1"/>
</dbReference>
<gene>
    <name evidence="4" type="ORF">GBAR_LOCUS19800</name>
</gene>
<evidence type="ECO:0000256" key="2">
    <source>
        <dbReference type="ARBA" id="ARBA00023277"/>
    </source>
</evidence>
<dbReference type="GO" id="GO:0046348">
    <property type="term" value="P:amino sugar catabolic process"/>
    <property type="evidence" value="ECO:0007669"/>
    <property type="project" value="InterPro"/>
</dbReference>
<proteinExistence type="predicted"/>
<dbReference type="Gene3D" id="3.40.50.10490">
    <property type="entry name" value="Glucose-6-phosphate isomerase like protein, domain 1"/>
    <property type="match status" value="1"/>
</dbReference>
<accession>A0AA35STX5</accession>
<keyword evidence="2" id="KW-0119">Carbohydrate metabolism</keyword>
<evidence type="ECO:0000256" key="1">
    <source>
        <dbReference type="ARBA" id="ARBA00023239"/>
    </source>
</evidence>
<protein>
    <submittedName>
        <fullName evidence="4">N-acetylmuramic acid 6-phosphate etherase</fullName>
    </submittedName>
</protein>
<dbReference type="CDD" id="cd05007">
    <property type="entry name" value="SIS_Etherase"/>
    <property type="match status" value="1"/>
</dbReference>
<dbReference type="Pfam" id="PF20741">
    <property type="entry name" value="GKRP-like_C"/>
    <property type="match status" value="1"/>
</dbReference>
<sequence length="262" mass="27446">NAIKAVEAESEAIAHAIELCVAAFRTGGRLFYVGAGTSGRLGVLDASECPPTFSTPPEMVQGIIAGGDVALRRSVEGEEDKPESGACAVQKRQLTPQDVLVGIASSGRTPYVIGALREAHAIGATTILLCCVPPPEQLKGWVTHFIAPIVGPEIIAGSTRLKAGTATKLVLNMLTTVSMIKLGKIYNNLMVDVHASNTKLVARSIRIVQAIIGVDAAVAEEALARAGGRAKLAIVMLAKGLNPTDANILLEEHEGFLRQILD</sequence>
<dbReference type="NCBIfam" id="TIGR00274">
    <property type="entry name" value="N-acetylmuramic acid 6-phosphate etherase"/>
    <property type="match status" value="1"/>
</dbReference>
<dbReference type="InterPro" id="IPR005486">
    <property type="entry name" value="Glucokinase_regulatory_CS"/>
</dbReference>
<dbReference type="Proteomes" id="UP001174909">
    <property type="component" value="Unassembled WGS sequence"/>
</dbReference>
<dbReference type="PANTHER" id="PTHR10088">
    <property type="entry name" value="GLUCOKINASE REGULATORY PROTEIN"/>
    <property type="match status" value="1"/>
</dbReference>
<name>A0AA35STX5_GEOBA</name>
<dbReference type="NCBIfam" id="NF009222">
    <property type="entry name" value="PRK12570.1"/>
    <property type="match status" value="1"/>
</dbReference>
<dbReference type="InterPro" id="IPR001347">
    <property type="entry name" value="SIS_dom"/>
</dbReference>
<evidence type="ECO:0000313" key="5">
    <source>
        <dbReference type="Proteomes" id="UP001174909"/>
    </source>
</evidence>
<dbReference type="GO" id="GO:0016835">
    <property type="term" value="F:carbon-oxygen lyase activity"/>
    <property type="evidence" value="ECO:0007669"/>
    <property type="project" value="InterPro"/>
</dbReference>
<dbReference type="Pfam" id="PF22645">
    <property type="entry name" value="GKRP_SIS_N"/>
    <property type="match status" value="1"/>
</dbReference>
<keyword evidence="5" id="KW-1185">Reference proteome</keyword>
<evidence type="ECO:0000259" key="3">
    <source>
        <dbReference type="PROSITE" id="PS51464"/>
    </source>
</evidence>
<dbReference type="PROSITE" id="PS01272">
    <property type="entry name" value="GCKR"/>
    <property type="match status" value="1"/>
</dbReference>
<feature type="domain" description="SIS" evidence="3">
    <location>
        <begin position="20"/>
        <end position="184"/>
    </location>
</feature>
<evidence type="ECO:0000313" key="4">
    <source>
        <dbReference type="EMBL" id="CAI8035257.1"/>
    </source>
</evidence>